<evidence type="ECO:0000256" key="1">
    <source>
        <dbReference type="SAM" id="MobiDB-lite"/>
    </source>
</evidence>
<dbReference type="Proteomes" id="UP000216188">
    <property type="component" value="Unassembled WGS sequence"/>
</dbReference>
<dbReference type="RefSeq" id="WP_007873714.1">
    <property type="nucleotide sequence ID" value="NZ_CAXURC020000001.1"/>
</dbReference>
<feature type="region of interest" description="Disordered" evidence="1">
    <location>
        <begin position="138"/>
        <end position="164"/>
    </location>
</feature>
<evidence type="ECO:0000313" key="3">
    <source>
        <dbReference type="EMBL" id="OYR27963.1"/>
    </source>
</evidence>
<dbReference type="Pfam" id="PF19596">
    <property type="entry name" value="DUF6101"/>
    <property type="match status" value="1"/>
</dbReference>
<name>A0A1A9FI00_9HYPH</name>
<dbReference type="EMBL" id="PKQI01000002">
    <property type="protein sequence ID" value="NNV20953.1"/>
    <property type="molecule type" value="Genomic_DNA"/>
</dbReference>
<evidence type="ECO:0000313" key="4">
    <source>
        <dbReference type="Proteomes" id="UP000216188"/>
    </source>
</evidence>
<dbReference type="Proteomes" id="UP000526233">
    <property type="component" value="Unassembled WGS sequence"/>
</dbReference>
<dbReference type="KEGG" id="ops:A8A54_01835"/>
<comment type="caution">
    <text evidence="2">The sequence shown here is derived from an EMBL/GenBank/DDBJ whole genome shotgun (WGS) entry which is preliminary data.</text>
</comment>
<protein>
    <submittedName>
        <fullName evidence="2">Uncharacterized protein</fullName>
    </submittedName>
</protein>
<evidence type="ECO:0000313" key="5">
    <source>
        <dbReference type="Proteomes" id="UP000526233"/>
    </source>
</evidence>
<dbReference type="GeneID" id="93109402"/>
<accession>A0A1A9FI00</accession>
<organism evidence="2 5">
    <name type="scientific">Brucella pseudogrignonensis</name>
    <dbReference type="NCBI Taxonomy" id="419475"/>
    <lineage>
        <taxon>Bacteria</taxon>
        <taxon>Pseudomonadati</taxon>
        <taxon>Pseudomonadota</taxon>
        <taxon>Alphaproteobacteria</taxon>
        <taxon>Hyphomicrobiales</taxon>
        <taxon>Brucellaceae</taxon>
        <taxon>Brucella/Ochrobactrum group</taxon>
        <taxon>Brucella</taxon>
    </lineage>
</organism>
<dbReference type="InterPro" id="IPR046083">
    <property type="entry name" value="DUF6101"/>
</dbReference>
<dbReference type="AlphaFoldDB" id="A0A1A9FI00"/>
<keyword evidence="4" id="KW-1185">Reference proteome</keyword>
<dbReference type="OrthoDB" id="8449893at2"/>
<reference evidence="3 4" key="1">
    <citation type="submission" date="2017-07" db="EMBL/GenBank/DDBJ databases">
        <title>Phylogenetic study on the rhizospheric bacterium Ochrobactrum sp. A44.</title>
        <authorList>
            <person name="Krzyzanowska D.M."/>
            <person name="Ossowicki A."/>
            <person name="Rajewska M."/>
            <person name="Maciag T."/>
            <person name="Kaczynski Z."/>
            <person name="Czerwicka M."/>
            <person name="Jafra S."/>
        </authorList>
    </citation>
    <scope>NUCLEOTIDE SEQUENCE [LARGE SCALE GENOMIC DNA]</scope>
    <source>
        <strain evidence="3 4">CCUG 30717</strain>
    </source>
</reference>
<dbReference type="EMBL" id="NNRM01000017">
    <property type="protein sequence ID" value="OYR27963.1"/>
    <property type="molecule type" value="Genomic_DNA"/>
</dbReference>
<evidence type="ECO:0000313" key="2">
    <source>
        <dbReference type="EMBL" id="NNV20953.1"/>
    </source>
</evidence>
<dbReference type="STRING" id="419475.A8A54_01835"/>
<reference evidence="2 5" key="2">
    <citation type="submission" date="2018-11" db="EMBL/GenBank/DDBJ databases">
        <title>Genome sequencing and analysis.</title>
        <authorList>
            <person name="Huang Y.-T."/>
        </authorList>
    </citation>
    <scope>NUCLEOTIDE SEQUENCE [LARGE SCALE GENOMIC DNA]</scope>
    <source>
        <strain evidence="2 5">SHIN</strain>
    </source>
</reference>
<sequence length="189" mass="21030">MMSSGLKKPEWAGQELRLDPFHLPQVVTYAAEDCDADVTFTISERGAVIRQILPSSGLPMSLALPINAFIGVTARAVEDEFGEITVTLELMHEDPQLSVPLLVAHDLTDVAADWRAWAATFNLPMMLVEEDGVARPLYESTGPVRTGEPQARRQGQEPRRRRPRFLARRKTGSLGVRMVIEGREIIARN</sequence>
<gene>
    <name evidence="3" type="ORF">CEV34_2024</name>
    <name evidence="2" type="ORF">EHE22_11010</name>
</gene>
<proteinExistence type="predicted"/>